<proteinExistence type="predicted"/>
<protein>
    <submittedName>
        <fullName evidence="1">Uncharacterized protein</fullName>
    </submittedName>
</protein>
<dbReference type="Proteomes" id="UP000255165">
    <property type="component" value="Unassembled WGS sequence"/>
</dbReference>
<organism evidence="1 2">
    <name type="scientific">Cupriavidus lacunae</name>
    <dbReference type="NCBI Taxonomy" id="2666307"/>
    <lineage>
        <taxon>Bacteria</taxon>
        <taxon>Pseudomonadati</taxon>
        <taxon>Pseudomonadota</taxon>
        <taxon>Betaproteobacteria</taxon>
        <taxon>Burkholderiales</taxon>
        <taxon>Burkholderiaceae</taxon>
        <taxon>Cupriavidus</taxon>
    </lineage>
</organism>
<dbReference type="AlphaFoldDB" id="A0A370MVM9"/>
<sequence length="86" mass="9312">MLTRYYEALRKDVVELGGRGHTMMRGRALVMFKGMAAWMKCAAEDCSPRPVPVVATSGLSLPVGIEQNLVDIVATMAIATALEGMR</sequence>
<reference evidence="2" key="1">
    <citation type="submission" date="2018-06" db="EMBL/GenBank/DDBJ databases">
        <authorList>
            <person name="Feng T."/>
            <person name="Jeon C.O."/>
        </authorList>
    </citation>
    <scope>NUCLEOTIDE SEQUENCE [LARGE SCALE GENOMIC DNA]</scope>
    <source>
        <strain evidence="2">S23</strain>
    </source>
</reference>
<accession>A0A370MVM9</accession>
<evidence type="ECO:0000313" key="1">
    <source>
        <dbReference type="EMBL" id="RDJ97409.1"/>
    </source>
</evidence>
<comment type="caution">
    <text evidence="1">The sequence shown here is derived from an EMBL/GenBank/DDBJ whole genome shotgun (WGS) entry which is preliminary data.</text>
</comment>
<evidence type="ECO:0000313" key="2">
    <source>
        <dbReference type="Proteomes" id="UP000255165"/>
    </source>
</evidence>
<keyword evidence="2" id="KW-1185">Reference proteome</keyword>
<dbReference type="EMBL" id="QKWJ01000197">
    <property type="protein sequence ID" value="RDJ97409.1"/>
    <property type="molecule type" value="Genomic_DNA"/>
</dbReference>
<gene>
    <name evidence="1" type="ORF">DN412_42475</name>
</gene>
<name>A0A370MVM9_9BURK</name>